<gene>
    <name evidence="3" type="ORF">H8R10_06105</name>
</gene>
<dbReference type="PANTHER" id="PTHR23308">
    <property type="entry name" value="NUCLEAR INHIBITOR OF PROTEIN PHOSPHATASE-1"/>
    <property type="match status" value="1"/>
</dbReference>
<comment type="caution">
    <text evidence="3">The sequence shown here is derived from an EMBL/GenBank/DDBJ whole genome shotgun (WGS) entry which is preliminary data.</text>
</comment>
<dbReference type="Gene3D" id="3.30.2320.60">
    <property type="entry name" value="FhaA, phosphopeptide-binding domain (DUF3662)"/>
    <property type="match status" value="1"/>
</dbReference>
<keyword evidence="1" id="KW-0597">Phosphoprotein</keyword>
<name>A0A8I0KWA0_9ACTO</name>
<proteinExistence type="predicted"/>
<reference evidence="3 4" key="1">
    <citation type="submission" date="2020-08" db="EMBL/GenBank/DDBJ databases">
        <title>Winkia gen. nov., sp. nov., isolated from faeces of the Anser albifrons in China.</title>
        <authorList>
            <person name="Liu Q."/>
        </authorList>
    </citation>
    <scope>NUCLEOTIDE SEQUENCE [LARGE SCALE GENOMIC DNA]</scope>
    <source>
        <strain evidence="3 4">C62</strain>
    </source>
</reference>
<dbReference type="InterPro" id="IPR008984">
    <property type="entry name" value="SMAD_FHA_dom_sf"/>
</dbReference>
<evidence type="ECO:0000313" key="4">
    <source>
        <dbReference type="Proteomes" id="UP000627538"/>
    </source>
</evidence>
<accession>A0A8I0KWA0</accession>
<dbReference type="Proteomes" id="UP000627538">
    <property type="component" value="Unassembled WGS sequence"/>
</dbReference>
<dbReference type="SMART" id="SM00240">
    <property type="entry name" value="FHA"/>
    <property type="match status" value="1"/>
</dbReference>
<dbReference type="SUPFAM" id="SSF49879">
    <property type="entry name" value="SMAD/FHA domain"/>
    <property type="match status" value="1"/>
</dbReference>
<feature type="domain" description="FHA" evidence="2">
    <location>
        <begin position="156"/>
        <end position="205"/>
    </location>
</feature>
<dbReference type="PROSITE" id="PS50006">
    <property type="entry name" value="FHA_DOMAIN"/>
    <property type="match status" value="1"/>
</dbReference>
<dbReference type="Gene3D" id="2.60.200.20">
    <property type="match status" value="1"/>
</dbReference>
<keyword evidence="4" id="KW-1185">Reference proteome</keyword>
<evidence type="ECO:0000313" key="3">
    <source>
        <dbReference type="EMBL" id="MBD3689799.1"/>
    </source>
</evidence>
<dbReference type="InterPro" id="IPR042287">
    <property type="entry name" value="FhaA_N_sf"/>
</dbReference>
<protein>
    <submittedName>
        <fullName evidence="3">DUF3662 domain-containing protein</fullName>
    </submittedName>
</protein>
<organism evidence="3 4">
    <name type="scientific">Nanchangia anserum</name>
    <dbReference type="NCBI Taxonomy" id="2692125"/>
    <lineage>
        <taxon>Bacteria</taxon>
        <taxon>Bacillati</taxon>
        <taxon>Actinomycetota</taxon>
        <taxon>Actinomycetes</taxon>
        <taxon>Actinomycetales</taxon>
        <taxon>Actinomycetaceae</taxon>
        <taxon>Nanchangia</taxon>
    </lineage>
</organism>
<dbReference type="CDD" id="cd00060">
    <property type="entry name" value="FHA"/>
    <property type="match status" value="1"/>
</dbReference>
<dbReference type="AlphaFoldDB" id="A0A8I0KWA0"/>
<evidence type="ECO:0000256" key="1">
    <source>
        <dbReference type="ARBA" id="ARBA00022553"/>
    </source>
</evidence>
<sequence length="232" mass="25263">MGVFDRFEKAVEQGVNAPFSKMFKSRVKAVDIASAIRESMEDHAASLSNGRTVVPNEYEVCLAQADLDAVQNSNSQILGQELEYEVTRHAKEQNFSFVGPIVIRFSVDAAQTTGTINVHTLTKRGPAAPVTTAQASPQHPIISIEGREWLLTEPVTVIGRGSEADIVIHDSGVSRRHLELRITPTGVIATDLGSTNGTYIEGHRIDAATLLDGNELTIGRTHILFWTSSEDK</sequence>
<dbReference type="EMBL" id="JACRUO010000001">
    <property type="protein sequence ID" value="MBD3689799.1"/>
    <property type="molecule type" value="Genomic_DNA"/>
</dbReference>
<dbReference type="InterPro" id="IPR000253">
    <property type="entry name" value="FHA_dom"/>
</dbReference>
<evidence type="ECO:0000259" key="2">
    <source>
        <dbReference type="PROSITE" id="PS50006"/>
    </source>
</evidence>
<dbReference type="Pfam" id="PF12401">
    <property type="entry name" value="FhaA_N"/>
    <property type="match status" value="1"/>
</dbReference>
<dbReference type="Pfam" id="PF00498">
    <property type="entry name" value="FHA"/>
    <property type="match status" value="1"/>
</dbReference>
<dbReference type="InterPro" id="IPR050923">
    <property type="entry name" value="Cell_Proc_Reg/RNA_Proc"/>
</dbReference>
<dbReference type="InterPro" id="IPR022128">
    <property type="entry name" value="FhaA_N"/>
</dbReference>
<dbReference type="RefSeq" id="WP_191071822.1">
    <property type="nucleotide sequence ID" value="NZ_CP060506.1"/>
</dbReference>